<feature type="transmembrane region" description="Helical" evidence="9">
    <location>
        <begin position="248"/>
        <end position="268"/>
    </location>
</feature>
<evidence type="ECO:0000256" key="1">
    <source>
        <dbReference type="ARBA" id="ARBA00004141"/>
    </source>
</evidence>
<comment type="cofactor">
    <cofactor evidence="8">
        <name>Zn(2+)</name>
        <dbReference type="ChEBI" id="CHEBI:29105"/>
    </cofactor>
</comment>
<dbReference type="PANTHER" id="PTHR46187">
    <property type="entry name" value="ALKALINE CERAMIDASE 3"/>
    <property type="match status" value="1"/>
</dbReference>
<evidence type="ECO:0000256" key="9">
    <source>
        <dbReference type="SAM" id="Phobius"/>
    </source>
</evidence>
<evidence type="ECO:0000256" key="8">
    <source>
        <dbReference type="PIRSR" id="PIRSR608901-2"/>
    </source>
</evidence>
<dbReference type="EMBL" id="CU928169">
    <property type="protein sequence ID" value="CAR23610.1"/>
    <property type="molecule type" value="Genomic_DNA"/>
</dbReference>
<dbReference type="OMA" id="IMFEPLR"/>
<dbReference type="GO" id="GO:0046513">
    <property type="term" value="P:ceramide biosynthetic process"/>
    <property type="evidence" value="ECO:0007669"/>
    <property type="project" value="TreeGrafter"/>
</dbReference>
<evidence type="ECO:0000313" key="10">
    <source>
        <dbReference type="EMBL" id="CAR23610.1"/>
    </source>
</evidence>
<dbReference type="STRING" id="559295.C5DIJ9"/>
<feature type="binding site" evidence="7">
    <location>
        <position position="31"/>
    </location>
    <ligand>
        <name>Ca(2+)</name>
        <dbReference type="ChEBI" id="CHEBI:29108"/>
    </ligand>
</feature>
<dbReference type="PANTHER" id="PTHR46187:SF3">
    <property type="entry name" value="ALKALINE CERAMIDASE 3"/>
    <property type="match status" value="1"/>
</dbReference>
<evidence type="ECO:0000256" key="6">
    <source>
        <dbReference type="ARBA" id="ARBA00023136"/>
    </source>
</evidence>
<evidence type="ECO:0000313" key="11">
    <source>
        <dbReference type="Proteomes" id="UP000002036"/>
    </source>
</evidence>
<keyword evidence="7" id="KW-0479">Metal-binding</keyword>
<dbReference type="eggNOG" id="KOG2329">
    <property type="taxonomic scope" value="Eukaryota"/>
</dbReference>
<dbReference type="GO" id="GO:0046514">
    <property type="term" value="P:ceramide catabolic process"/>
    <property type="evidence" value="ECO:0007669"/>
    <property type="project" value="TreeGrafter"/>
</dbReference>
<dbReference type="GO" id="GO:0016811">
    <property type="term" value="F:hydrolase activity, acting on carbon-nitrogen (but not peptide) bonds, in linear amides"/>
    <property type="evidence" value="ECO:0007669"/>
    <property type="project" value="InterPro"/>
</dbReference>
<evidence type="ECO:0000256" key="5">
    <source>
        <dbReference type="ARBA" id="ARBA00022989"/>
    </source>
</evidence>
<dbReference type="FunCoup" id="C5DIJ9">
    <property type="interactions" value="577"/>
</dbReference>
<keyword evidence="3 9" id="KW-0812">Transmembrane</keyword>
<evidence type="ECO:0000256" key="4">
    <source>
        <dbReference type="ARBA" id="ARBA00022801"/>
    </source>
</evidence>
<proteinExistence type="inferred from homology"/>
<organism evidence="10 11">
    <name type="scientific">Lachancea thermotolerans (strain ATCC 56472 / CBS 6340 / NRRL Y-8284)</name>
    <name type="common">Yeast</name>
    <name type="synonym">Kluyveromyces thermotolerans</name>
    <dbReference type="NCBI Taxonomy" id="559295"/>
    <lineage>
        <taxon>Eukaryota</taxon>
        <taxon>Fungi</taxon>
        <taxon>Dikarya</taxon>
        <taxon>Ascomycota</taxon>
        <taxon>Saccharomycotina</taxon>
        <taxon>Saccharomycetes</taxon>
        <taxon>Saccharomycetales</taxon>
        <taxon>Saccharomycetaceae</taxon>
        <taxon>Lachancea</taxon>
    </lineage>
</organism>
<name>C5DIJ9_LACTC</name>
<dbReference type="HOGENOM" id="CLU_063293_3_0_1"/>
<feature type="transmembrane region" description="Helical" evidence="9">
    <location>
        <begin position="69"/>
        <end position="87"/>
    </location>
</feature>
<evidence type="ECO:0000256" key="3">
    <source>
        <dbReference type="ARBA" id="ARBA00022692"/>
    </source>
</evidence>
<feature type="binding site" evidence="8">
    <location>
        <position position="257"/>
    </location>
    <ligand>
        <name>Zn(2+)</name>
        <dbReference type="ChEBI" id="CHEBI:29105"/>
        <note>catalytic</note>
    </ligand>
</feature>
<keyword evidence="8" id="KW-0862">Zinc</keyword>
<dbReference type="GO" id="GO:0046872">
    <property type="term" value="F:metal ion binding"/>
    <property type="evidence" value="ECO:0007669"/>
    <property type="project" value="UniProtKB-KW"/>
</dbReference>
<feature type="transmembrane region" description="Helical" evidence="9">
    <location>
        <begin position="180"/>
        <end position="198"/>
    </location>
</feature>
<dbReference type="GO" id="GO:0005789">
    <property type="term" value="C:endoplasmic reticulum membrane"/>
    <property type="evidence" value="ECO:0007669"/>
    <property type="project" value="TreeGrafter"/>
</dbReference>
<keyword evidence="11" id="KW-1185">Reference proteome</keyword>
<feature type="binding site" evidence="7">
    <location>
        <position position="40"/>
    </location>
    <ligand>
        <name>Ca(2+)</name>
        <dbReference type="ChEBI" id="CHEBI:29108"/>
    </ligand>
</feature>
<dbReference type="KEGG" id="lth:KLTH0E13112g"/>
<reference evidence="10 11" key="1">
    <citation type="journal article" date="2009" name="Genome Res.">
        <title>Comparative genomics of protoploid Saccharomycetaceae.</title>
        <authorList>
            <consortium name="The Genolevures Consortium"/>
            <person name="Souciet J.-L."/>
            <person name="Dujon B."/>
            <person name="Gaillardin C."/>
            <person name="Johnston M."/>
            <person name="Baret P.V."/>
            <person name="Cliften P."/>
            <person name="Sherman D.J."/>
            <person name="Weissenbach J."/>
            <person name="Westhof E."/>
            <person name="Wincker P."/>
            <person name="Jubin C."/>
            <person name="Poulain J."/>
            <person name="Barbe V."/>
            <person name="Segurens B."/>
            <person name="Artiguenave F."/>
            <person name="Anthouard V."/>
            <person name="Vacherie B."/>
            <person name="Val M.-E."/>
            <person name="Fulton R.S."/>
            <person name="Minx P."/>
            <person name="Wilson R."/>
            <person name="Durrens P."/>
            <person name="Jean G."/>
            <person name="Marck C."/>
            <person name="Martin T."/>
            <person name="Nikolski M."/>
            <person name="Rolland T."/>
            <person name="Seret M.-L."/>
            <person name="Casaregola S."/>
            <person name="Despons L."/>
            <person name="Fairhead C."/>
            <person name="Fischer G."/>
            <person name="Lafontaine I."/>
            <person name="Leh V."/>
            <person name="Lemaire M."/>
            <person name="de Montigny J."/>
            <person name="Neuveglise C."/>
            <person name="Thierry A."/>
            <person name="Blanc-Lenfle I."/>
            <person name="Bleykasten C."/>
            <person name="Diffels J."/>
            <person name="Fritsch E."/>
            <person name="Frangeul L."/>
            <person name="Goeffon A."/>
            <person name="Jauniaux N."/>
            <person name="Kachouri-Lafond R."/>
            <person name="Payen C."/>
            <person name="Potier S."/>
            <person name="Pribylova L."/>
            <person name="Ozanne C."/>
            <person name="Richard G.-F."/>
            <person name="Sacerdot C."/>
            <person name="Straub M.-L."/>
            <person name="Talla E."/>
        </authorList>
    </citation>
    <scope>NUCLEOTIDE SEQUENCE [LARGE SCALE GENOMIC DNA]</scope>
    <source>
        <strain evidence="11">ATCC 56472 / CBS 6340 / NRRL Y-8284</strain>
    </source>
</reference>
<keyword evidence="4" id="KW-0378">Hydrolase</keyword>
<comment type="similarity">
    <text evidence="2">Belongs to the alkaline ceramidase family.</text>
</comment>
<accession>C5DIJ9</accession>
<feature type="binding site" evidence="8">
    <location>
        <position position="88"/>
    </location>
    <ligand>
        <name>Zn(2+)</name>
        <dbReference type="ChEBI" id="CHEBI:29105"/>
        <note>catalytic</note>
    </ligand>
</feature>
<feature type="binding site" evidence="7">
    <location>
        <position position="27"/>
    </location>
    <ligand>
        <name>Ca(2+)</name>
        <dbReference type="ChEBI" id="CHEBI:29108"/>
    </ligand>
</feature>
<dbReference type="InterPro" id="IPR008901">
    <property type="entry name" value="ACER"/>
</dbReference>
<gene>
    <name evidence="10" type="ordered locus">KLTH0E13112g</name>
</gene>
<dbReference type="RefSeq" id="XP_002554047.1">
    <property type="nucleotide sequence ID" value="XM_002554001.1"/>
</dbReference>
<dbReference type="AlphaFoldDB" id="C5DIJ9"/>
<feature type="binding site" evidence="7">
    <location>
        <position position="29"/>
    </location>
    <ligand>
        <name>Ca(2+)</name>
        <dbReference type="ChEBI" id="CHEBI:29108"/>
    </ligand>
</feature>
<feature type="transmembrane region" description="Helical" evidence="9">
    <location>
        <begin position="210"/>
        <end position="236"/>
    </location>
</feature>
<dbReference type="GeneID" id="8292216"/>
<feature type="binding site" evidence="8">
    <location>
        <position position="253"/>
    </location>
    <ligand>
        <name>Zn(2+)</name>
        <dbReference type="ChEBI" id="CHEBI:29105"/>
        <note>catalytic</note>
    </ligand>
</feature>
<dbReference type="Pfam" id="PF05875">
    <property type="entry name" value="Ceramidase"/>
    <property type="match status" value="1"/>
</dbReference>
<dbReference type="OrthoDB" id="187171at2759"/>
<keyword evidence="7" id="KW-0106">Calcium</keyword>
<feature type="binding site" evidence="7">
    <location>
        <position position="26"/>
    </location>
    <ligand>
        <name>Ca(2+)</name>
        <dbReference type="ChEBI" id="CHEBI:29108"/>
    </ligand>
</feature>
<feature type="transmembrane region" description="Helical" evidence="9">
    <location>
        <begin position="41"/>
        <end position="62"/>
    </location>
</feature>
<feature type="transmembrane region" description="Helical" evidence="9">
    <location>
        <begin position="148"/>
        <end position="168"/>
    </location>
</feature>
<evidence type="ECO:0000256" key="7">
    <source>
        <dbReference type="PIRSR" id="PIRSR608901-1"/>
    </source>
</evidence>
<comment type="subcellular location">
    <subcellularLocation>
        <location evidence="1">Membrane</location>
        <topology evidence="1">Multi-pass membrane protein</topology>
    </subcellularLocation>
</comment>
<dbReference type="InParanoid" id="C5DIJ9"/>
<dbReference type="Proteomes" id="UP000002036">
    <property type="component" value="Chromosome E"/>
</dbReference>
<sequence>MLSSIFKAYPEPPEVGYWGKPTSTIDWCEENYVVSPFVAEWANTVTNGLFVLLAVFVTWSAVHNRLEKRFAMIGLGLGTVGVGSWLFHMTLKYEYQLLDELPMIYATCIPAWSIFCEERQLLAKGADGANGTAGTVAVARKPTLLKQAVVALLVFGTATALTVIYLVYRDPTIHQTAYAVLNVLVVFSAGALASKYVSDPRARRNLRDTMALSISIFLTGYLLWQLDVHFCSFWIFIRRSLLKLPLGILLELHSWWHLLTGTGVYFYIVHLEYLRVLTHDQADQYTLVWHWKVFPELVLNAHRGSTKYSLEFMDKYVSDSGPGSAGPKDDRRKSE</sequence>
<keyword evidence="5 9" id="KW-1133">Transmembrane helix</keyword>
<keyword evidence="6 9" id="KW-0472">Membrane</keyword>
<protein>
    <submittedName>
        <fullName evidence="10">KLTH0E13112p</fullName>
    </submittedName>
</protein>
<evidence type="ECO:0000256" key="2">
    <source>
        <dbReference type="ARBA" id="ARBA00009780"/>
    </source>
</evidence>